<reference evidence="1 2" key="1">
    <citation type="journal article" date="2020" name="Biotechnol. Biofuels">
        <title>New insights from the biogas microbiome by comprehensive genome-resolved metagenomics of nearly 1600 species originating from multiple anaerobic digesters.</title>
        <authorList>
            <person name="Campanaro S."/>
            <person name="Treu L."/>
            <person name="Rodriguez-R L.M."/>
            <person name="Kovalovszki A."/>
            <person name="Ziels R.M."/>
            <person name="Maus I."/>
            <person name="Zhu X."/>
            <person name="Kougias P.G."/>
            <person name="Basile A."/>
            <person name="Luo G."/>
            <person name="Schluter A."/>
            <person name="Konstantinidis K.T."/>
            <person name="Angelidaki I."/>
        </authorList>
    </citation>
    <scope>NUCLEOTIDE SEQUENCE [LARGE SCALE GENOMIC DNA]</scope>
    <source>
        <strain evidence="1">AS27yjCOA_65</strain>
    </source>
</reference>
<evidence type="ECO:0000313" key="1">
    <source>
        <dbReference type="EMBL" id="NMC61591.1"/>
    </source>
</evidence>
<dbReference type="EMBL" id="JAAZON010000012">
    <property type="protein sequence ID" value="NMC61591.1"/>
    <property type="molecule type" value="Genomic_DNA"/>
</dbReference>
<comment type="caution">
    <text evidence="1">The sequence shown here is derived from an EMBL/GenBank/DDBJ whole genome shotgun (WGS) entry which is preliminary data.</text>
</comment>
<accession>A0A7X9FP04</accession>
<sequence>MVRKEQEASYRDFQATELFCPKCQRAVPVKERHLLYLPTGDLFDYICTVCGESLGTRSTST</sequence>
<evidence type="ECO:0000313" key="2">
    <source>
        <dbReference type="Proteomes" id="UP000524246"/>
    </source>
</evidence>
<dbReference type="AlphaFoldDB" id="A0A7X9FP04"/>
<protein>
    <submittedName>
        <fullName evidence="1">Cytoplasmic protein</fullName>
    </submittedName>
</protein>
<organism evidence="1 2">
    <name type="scientific">SAR324 cluster bacterium</name>
    <dbReference type="NCBI Taxonomy" id="2024889"/>
    <lineage>
        <taxon>Bacteria</taxon>
        <taxon>Deltaproteobacteria</taxon>
        <taxon>SAR324 cluster</taxon>
    </lineage>
</organism>
<name>A0A7X9FP04_9DELT</name>
<proteinExistence type="predicted"/>
<gene>
    <name evidence="1" type="ORF">GYA55_00330</name>
</gene>
<dbReference type="Proteomes" id="UP000524246">
    <property type="component" value="Unassembled WGS sequence"/>
</dbReference>